<accession>A0ABU7LPW0</accession>
<organism evidence="2 3">
    <name type="scientific">Hyphobacterium lacteum</name>
    <dbReference type="NCBI Taxonomy" id="3116575"/>
    <lineage>
        <taxon>Bacteria</taxon>
        <taxon>Pseudomonadati</taxon>
        <taxon>Pseudomonadota</taxon>
        <taxon>Alphaproteobacteria</taxon>
        <taxon>Maricaulales</taxon>
        <taxon>Maricaulaceae</taxon>
        <taxon>Hyphobacterium</taxon>
    </lineage>
</organism>
<dbReference type="Proteomes" id="UP001354971">
    <property type="component" value="Unassembled WGS sequence"/>
</dbReference>
<evidence type="ECO:0000256" key="1">
    <source>
        <dbReference type="SAM" id="Phobius"/>
    </source>
</evidence>
<proteinExistence type="predicted"/>
<dbReference type="EMBL" id="JAZDRP010000003">
    <property type="protein sequence ID" value="MEE2525937.1"/>
    <property type="molecule type" value="Genomic_DNA"/>
</dbReference>
<keyword evidence="1" id="KW-0472">Membrane</keyword>
<keyword evidence="1" id="KW-0812">Transmembrane</keyword>
<name>A0ABU7LPW0_9PROT</name>
<comment type="caution">
    <text evidence="2">The sequence shown here is derived from an EMBL/GenBank/DDBJ whole genome shotgun (WGS) entry which is preliminary data.</text>
</comment>
<protein>
    <submittedName>
        <fullName evidence="2">Uncharacterized protein</fullName>
    </submittedName>
</protein>
<evidence type="ECO:0000313" key="3">
    <source>
        <dbReference type="Proteomes" id="UP001354971"/>
    </source>
</evidence>
<keyword evidence="1" id="KW-1133">Transmembrane helix</keyword>
<dbReference type="RefSeq" id="WP_330198596.1">
    <property type="nucleotide sequence ID" value="NZ_JAZDRP010000003.1"/>
</dbReference>
<gene>
    <name evidence="2" type="ORF">V0U79_06130</name>
</gene>
<reference evidence="2 3" key="1">
    <citation type="submission" date="2024-01" db="EMBL/GenBank/DDBJ databases">
        <title>Hyphobacterium bacterium isolated from marine sediment.</title>
        <authorList>
            <person name="Zhao S."/>
        </authorList>
    </citation>
    <scope>NUCLEOTIDE SEQUENCE [LARGE SCALE GENOMIC DNA]</scope>
    <source>
        <strain evidence="3">HN65</strain>
    </source>
</reference>
<keyword evidence="3" id="KW-1185">Reference proteome</keyword>
<evidence type="ECO:0000313" key="2">
    <source>
        <dbReference type="EMBL" id="MEE2525937.1"/>
    </source>
</evidence>
<feature type="transmembrane region" description="Helical" evidence="1">
    <location>
        <begin position="12"/>
        <end position="35"/>
    </location>
</feature>
<sequence length="249" mass="28366">MILSRIASALKAQNWVAVVIEFVIVIAGVVIGFQITAWNAGRQERVDEERFLVDLHEDVVLAETLSGRLRERRLTRLDETLSMLDTLFRRNGRDSLTVNECITIGSLQYFNINVPDLTAFTELAEAGRIDIIRDDDLRRALVNYRQSRTALRDYIAIQSNVTYDVTAEFPDLVYSRGYFDEGMGEIRNQTFCDLEAMRADPRFLTAISRNADAYDAYVRDGLRPWSDQLDRVHGRLDEILGLTHGGTNS</sequence>